<dbReference type="InterPro" id="IPR016035">
    <property type="entry name" value="Acyl_Trfase/lysoPLipase"/>
</dbReference>
<evidence type="ECO:0000256" key="8">
    <source>
        <dbReference type="ARBA" id="ARBA00023315"/>
    </source>
</evidence>
<evidence type="ECO:0008006" key="17">
    <source>
        <dbReference type="Google" id="ProtNLM"/>
    </source>
</evidence>
<dbReference type="InterPro" id="IPR049551">
    <property type="entry name" value="PKS_DH_C"/>
</dbReference>
<dbReference type="PROSITE" id="PS52019">
    <property type="entry name" value="PKS_MFAS_DH"/>
    <property type="match status" value="1"/>
</dbReference>
<evidence type="ECO:0000256" key="6">
    <source>
        <dbReference type="ARBA" id="ARBA00023002"/>
    </source>
</evidence>
<dbReference type="InterPro" id="IPR020843">
    <property type="entry name" value="ER"/>
</dbReference>
<dbReference type="InterPro" id="IPR039551">
    <property type="entry name" value="Cho/carn_acyl_trans"/>
</dbReference>
<keyword evidence="8" id="KW-0012">Acyltransferase</keyword>
<feature type="domain" description="PKS/mFAS DH" evidence="14">
    <location>
        <begin position="947"/>
        <end position="1274"/>
    </location>
</feature>
<protein>
    <recommendedName>
        <fullName evidence="17">Carrier domain-containing protein</fullName>
    </recommendedName>
</protein>
<evidence type="ECO:0000256" key="3">
    <source>
        <dbReference type="ARBA" id="ARBA00022553"/>
    </source>
</evidence>
<dbReference type="GO" id="GO:0016491">
    <property type="term" value="F:oxidoreductase activity"/>
    <property type="evidence" value="ECO:0007669"/>
    <property type="project" value="UniProtKB-KW"/>
</dbReference>
<feature type="region of interest" description="Disordered" evidence="11">
    <location>
        <begin position="441"/>
        <end position="464"/>
    </location>
</feature>
<feature type="domain" description="Carrier" evidence="12">
    <location>
        <begin position="2499"/>
        <end position="2576"/>
    </location>
</feature>
<keyword evidence="7" id="KW-0511">Multifunctional enzyme</keyword>
<dbReference type="InterPro" id="IPR016039">
    <property type="entry name" value="Thiolase-like"/>
</dbReference>
<dbReference type="InterPro" id="IPR013217">
    <property type="entry name" value="Methyltransf_12"/>
</dbReference>
<dbReference type="GeneID" id="70181531"/>
<dbReference type="Pfam" id="PF16197">
    <property type="entry name" value="KAsynt_C_assoc"/>
    <property type="match status" value="1"/>
</dbReference>
<dbReference type="InterPro" id="IPR049900">
    <property type="entry name" value="PKS_mFAS_DH"/>
</dbReference>
<dbReference type="Gene3D" id="3.90.180.10">
    <property type="entry name" value="Medium-chain alcohol dehydrogenases, catalytic domain"/>
    <property type="match status" value="1"/>
</dbReference>
<dbReference type="SMART" id="SM00829">
    <property type="entry name" value="PKS_ER"/>
    <property type="match status" value="1"/>
</dbReference>
<dbReference type="InterPro" id="IPR013154">
    <property type="entry name" value="ADH-like_N"/>
</dbReference>
<evidence type="ECO:0000313" key="15">
    <source>
        <dbReference type="EMBL" id="KAH7012488.1"/>
    </source>
</evidence>
<accession>A0A9P9BIP0</accession>
<dbReference type="PROSITE" id="PS50075">
    <property type="entry name" value="CARRIER"/>
    <property type="match status" value="1"/>
</dbReference>
<dbReference type="CDD" id="cd05195">
    <property type="entry name" value="enoyl_red"/>
    <property type="match status" value="1"/>
</dbReference>
<dbReference type="Gene3D" id="1.10.1200.10">
    <property type="entry name" value="ACP-like"/>
    <property type="match status" value="1"/>
</dbReference>
<dbReference type="RefSeq" id="XP_046004753.1">
    <property type="nucleotide sequence ID" value="XM_046151985.1"/>
</dbReference>
<dbReference type="SUPFAM" id="SSF53901">
    <property type="entry name" value="Thiolase-like"/>
    <property type="match status" value="1"/>
</dbReference>
<evidence type="ECO:0000256" key="9">
    <source>
        <dbReference type="PIRSR" id="PIRSR600542-1"/>
    </source>
</evidence>
<dbReference type="SMART" id="SM00822">
    <property type="entry name" value="PKS_KR"/>
    <property type="match status" value="1"/>
</dbReference>
<feature type="domain" description="Ketosynthase family 3 (KS3)" evidence="13">
    <location>
        <begin position="4"/>
        <end position="431"/>
    </location>
</feature>
<dbReference type="Gene3D" id="3.40.50.150">
    <property type="entry name" value="Vaccinia Virus protein VP39"/>
    <property type="match status" value="1"/>
</dbReference>
<dbReference type="SMART" id="SM00826">
    <property type="entry name" value="PKS_DH"/>
    <property type="match status" value="1"/>
</dbReference>
<dbReference type="SUPFAM" id="SSF47336">
    <property type="entry name" value="ACP-like"/>
    <property type="match status" value="1"/>
</dbReference>
<dbReference type="Pfam" id="PF13602">
    <property type="entry name" value="ADH_zinc_N_2"/>
    <property type="match status" value="1"/>
</dbReference>
<name>A0A9P9BIP0_9PEZI</name>
<dbReference type="Pfam" id="PF00698">
    <property type="entry name" value="Acyl_transf_1"/>
    <property type="match status" value="1"/>
</dbReference>
<keyword evidence="16" id="KW-1185">Reference proteome</keyword>
<dbReference type="SUPFAM" id="SSF51735">
    <property type="entry name" value="NAD(P)-binding Rossmann-fold domains"/>
    <property type="match status" value="2"/>
</dbReference>
<comment type="similarity">
    <text evidence="1">Belongs to the carnitine/choline acetyltransferase family.</text>
</comment>
<evidence type="ECO:0000256" key="5">
    <source>
        <dbReference type="ARBA" id="ARBA00022857"/>
    </source>
</evidence>
<comment type="caution">
    <text evidence="15">The sequence shown here is derived from an EMBL/GenBank/DDBJ whole genome shotgun (WGS) entry which is preliminary data.</text>
</comment>
<dbReference type="InterPro" id="IPR014030">
    <property type="entry name" value="Ketoacyl_synth_N"/>
</dbReference>
<feature type="active site" description="Proton acceptor" evidence="9">
    <location>
        <position position="2914"/>
    </location>
</feature>
<dbReference type="EMBL" id="JAGTJQ010000014">
    <property type="protein sequence ID" value="KAH7012488.1"/>
    <property type="molecule type" value="Genomic_DNA"/>
</dbReference>
<dbReference type="Gene3D" id="3.40.366.10">
    <property type="entry name" value="Malonyl-Coenzyme A Acyl Carrier Protein, domain 2"/>
    <property type="match status" value="1"/>
</dbReference>
<dbReference type="CDD" id="cd02440">
    <property type="entry name" value="AdoMet_MTases"/>
    <property type="match status" value="1"/>
</dbReference>
<dbReference type="SMART" id="SM00823">
    <property type="entry name" value="PKS_PP"/>
    <property type="match status" value="1"/>
</dbReference>
<dbReference type="SUPFAM" id="SSF52777">
    <property type="entry name" value="CoA-dependent acyltransferases"/>
    <property type="match status" value="2"/>
</dbReference>
<feature type="region of interest" description="C-terminal hotdog fold" evidence="10">
    <location>
        <begin position="1118"/>
        <end position="1274"/>
    </location>
</feature>
<dbReference type="Pfam" id="PF23297">
    <property type="entry name" value="ACP_SdgA_C"/>
    <property type="match status" value="1"/>
</dbReference>
<dbReference type="SMART" id="SM00827">
    <property type="entry name" value="PKS_AT"/>
    <property type="match status" value="1"/>
</dbReference>
<dbReference type="PROSITE" id="PS52004">
    <property type="entry name" value="KS3_2"/>
    <property type="match status" value="1"/>
</dbReference>
<organism evidence="15 16">
    <name type="scientific">Microdochium trichocladiopsis</name>
    <dbReference type="NCBI Taxonomy" id="1682393"/>
    <lineage>
        <taxon>Eukaryota</taxon>
        <taxon>Fungi</taxon>
        <taxon>Dikarya</taxon>
        <taxon>Ascomycota</taxon>
        <taxon>Pezizomycotina</taxon>
        <taxon>Sordariomycetes</taxon>
        <taxon>Xylariomycetidae</taxon>
        <taxon>Xylariales</taxon>
        <taxon>Microdochiaceae</taxon>
        <taxon>Microdochium</taxon>
    </lineage>
</organism>
<dbReference type="InterPro" id="IPR042231">
    <property type="entry name" value="Cho/carn_acyl_trans_2"/>
</dbReference>
<dbReference type="InterPro" id="IPR042104">
    <property type="entry name" value="PKS_dehydratase_sf"/>
</dbReference>
<dbReference type="Pfam" id="PF08659">
    <property type="entry name" value="KR"/>
    <property type="match status" value="1"/>
</dbReference>
<evidence type="ECO:0000256" key="10">
    <source>
        <dbReference type="PROSITE-ProRule" id="PRU01363"/>
    </source>
</evidence>
<evidence type="ECO:0000259" key="13">
    <source>
        <dbReference type="PROSITE" id="PS52004"/>
    </source>
</evidence>
<gene>
    <name evidence="15" type="ORF">B0I36DRAFT_299658</name>
</gene>
<feature type="region of interest" description="Disordered" evidence="11">
    <location>
        <begin position="2585"/>
        <end position="2607"/>
    </location>
</feature>
<dbReference type="Gene3D" id="3.30.559.10">
    <property type="entry name" value="Chloramphenicol acetyltransferase-like domain"/>
    <property type="match status" value="1"/>
</dbReference>
<dbReference type="Proteomes" id="UP000756346">
    <property type="component" value="Unassembled WGS sequence"/>
</dbReference>
<dbReference type="InterPro" id="IPR014043">
    <property type="entry name" value="Acyl_transferase_dom"/>
</dbReference>
<dbReference type="Pfam" id="PF00109">
    <property type="entry name" value="ketoacyl-synt"/>
    <property type="match status" value="1"/>
</dbReference>
<feature type="active site" description="Proton acceptor; for dehydratase activity" evidence="10">
    <location>
        <position position="979"/>
    </location>
</feature>
<dbReference type="OrthoDB" id="329835at2759"/>
<dbReference type="GO" id="GO:0004312">
    <property type="term" value="F:fatty acid synthase activity"/>
    <property type="evidence" value="ECO:0007669"/>
    <property type="project" value="TreeGrafter"/>
</dbReference>
<dbReference type="SUPFAM" id="SSF55048">
    <property type="entry name" value="Probable ACP-binding domain of malonyl-CoA ACP transacylase"/>
    <property type="match status" value="1"/>
</dbReference>
<dbReference type="PROSITE" id="PS00440">
    <property type="entry name" value="ACYLTRANSF_C_2"/>
    <property type="match status" value="1"/>
</dbReference>
<dbReference type="SUPFAM" id="SSF50129">
    <property type="entry name" value="GroES-like"/>
    <property type="match status" value="1"/>
</dbReference>
<evidence type="ECO:0000259" key="14">
    <source>
        <dbReference type="PROSITE" id="PS52019"/>
    </source>
</evidence>
<dbReference type="InterPro" id="IPR000542">
    <property type="entry name" value="Carn_acyl_trans"/>
</dbReference>
<proteinExistence type="inferred from homology"/>
<dbReference type="InterPro" id="IPR032821">
    <property type="entry name" value="PKS_assoc"/>
</dbReference>
<feature type="region of interest" description="N-terminal hotdog fold" evidence="10">
    <location>
        <begin position="947"/>
        <end position="1086"/>
    </location>
</feature>
<dbReference type="InterPro" id="IPR014031">
    <property type="entry name" value="Ketoacyl_synth_C"/>
</dbReference>
<evidence type="ECO:0000256" key="11">
    <source>
        <dbReference type="SAM" id="MobiDB-lite"/>
    </source>
</evidence>
<evidence type="ECO:0000256" key="4">
    <source>
        <dbReference type="ARBA" id="ARBA00022679"/>
    </source>
</evidence>
<dbReference type="Pfam" id="PF14765">
    <property type="entry name" value="PS-DH"/>
    <property type="match status" value="1"/>
</dbReference>
<dbReference type="InterPro" id="IPR011032">
    <property type="entry name" value="GroES-like_sf"/>
</dbReference>
<keyword evidence="3" id="KW-0597">Phosphoprotein</keyword>
<keyword evidence="5" id="KW-0521">NADP</keyword>
<dbReference type="PANTHER" id="PTHR43775:SF22">
    <property type="entry name" value="SYNTHASE, PUTATIVE (JCVI)-RELATED"/>
    <property type="match status" value="1"/>
</dbReference>
<keyword evidence="4" id="KW-0808">Transferase</keyword>
<feature type="active site" description="Proton donor; for dehydratase activity" evidence="10">
    <location>
        <position position="1183"/>
    </location>
</feature>
<dbReference type="Gene3D" id="3.10.129.110">
    <property type="entry name" value="Polyketide synthase dehydratase"/>
    <property type="match status" value="1"/>
</dbReference>
<dbReference type="Gene3D" id="3.30.559.70">
    <property type="entry name" value="Choline/Carnitine o-acyltransferase, domain 2"/>
    <property type="match status" value="1"/>
</dbReference>
<dbReference type="PANTHER" id="PTHR43775">
    <property type="entry name" value="FATTY ACID SYNTHASE"/>
    <property type="match status" value="1"/>
</dbReference>
<keyword evidence="6" id="KW-0560">Oxidoreductase</keyword>
<dbReference type="InterPro" id="IPR013968">
    <property type="entry name" value="PKS_KR"/>
</dbReference>
<dbReference type="Gene3D" id="3.40.50.720">
    <property type="entry name" value="NAD(P)-binding Rossmann-like Domain"/>
    <property type="match status" value="2"/>
</dbReference>
<dbReference type="InterPro" id="IPR020841">
    <property type="entry name" value="PKS_Beta-ketoAc_synthase_dom"/>
</dbReference>
<dbReference type="InterPro" id="IPR057326">
    <property type="entry name" value="KR_dom"/>
</dbReference>
<dbReference type="InterPro" id="IPR020806">
    <property type="entry name" value="PKS_PP-bd"/>
</dbReference>
<dbReference type="SMART" id="SM00825">
    <property type="entry name" value="PKS_KS"/>
    <property type="match status" value="1"/>
</dbReference>
<dbReference type="Pfam" id="PF02801">
    <property type="entry name" value="Ketoacyl-synt_C"/>
    <property type="match status" value="1"/>
</dbReference>
<dbReference type="InterPro" id="IPR049552">
    <property type="entry name" value="PKS_DH_N"/>
</dbReference>
<dbReference type="SUPFAM" id="SSF53335">
    <property type="entry name" value="S-adenosyl-L-methionine-dependent methyltransferases"/>
    <property type="match status" value="1"/>
</dbReference>
<dbReference type="Gene3D" id="3.40.47.10">
    <property type="match status" value="1"/>
</dbReference>
<dbReference type="GO" id="GO:0006633">
    <property type="term" value="P:fatty acid biosynthetic process"/>
    <property type="evidence" value="ECO:0007669"/>
    <property type="project" value="TreeGrafter"/>
</dbReference>
<dbReference type="CDD" id="cd00833">
    <property type="entry name" value="PKS"/>
    <property type="match status" value="1"/>
</dbReference>
<dbReference type="InterPro" id="IPR023213">
    <property type="entry name" value="CAT-like_dom_sf"/>
</dbReference>
<evidence type="ECO:0000313" key="16">
    <source>
        <dbReference type="Proteomes" id="UP000756346"/>
    </source>
</evidence>
<dbReference type="InterPro" id="IPR036736">
    <property type="entry name" value="ACP-like_sf"/>
</dbReference>
<dbReference type="InterPro" id="IPR001227">
    <property type="entry name" value="Ac_transferase_dom_sf"/>
</dbReference>
<evidence type="ECO:0000256" key="1">
    <source>
        <dbReference type="ARBA" id="ARBA00005232"/>
    </source>
</evidence>
<dbReference type="InterPro" id="IPR036291">
    <property type="entry name" value="NAD(P)-bd_dom_sf"/>
</dbReference>
<dbReference type="InterPro" id="IPR029063">
    <property type="entry name" value="SAM-dependent_MTases_sf"/>
</dbReference>
<dbReference type="GO" id="GO:0044550">
    <property type="term" value="P:secondary metabolite biosynthetic process"/>
    <property type="evidence" value="ECO:0007669"/>
    <property type="project" value="TreeGrafter"/>
</dbReference>
<reference evidence="15" key="1">
    <citation type="journal article" date="2021" name="Nat. Commun.">
        <title>Genetic determinants of endophytism in the Arabidopsis root mycobiome.</title>
        <authorList>
            <person name="Mesny F."/>
            <person name="Miyauchi S."/>
            <person name="Thiergart T."/>
            <person name="Pickel B."/>
            <person name="Atanasova L."/>
            <person name="Karlsson M."/>
            <person name="Huettel B."/>
            <person name="Barry K.W."/>
            <person name="Haridas S."/>
            <person name="Chen C."/>
            <person name="Bauer D."/>
            <person name="Andreopoulos W."/>
            <person name="Pangilinan J."/>
            <person name="LaButti K."/>
            <person name="Riley R."/>
            <person name="Lipzen A."/>
            <person name="Clum A."/>
            <person name="Drula E."/>
            <person name="Henrissat B."/>
            <person name="Kohler A."/>
            <person name="Grigoriev I.V."/>
            <person name="Martin F.M."/>
            <person name="Hacquard S."/>
        </authorList>
    </citation>
    <scope>NUCLEOTIDE SEQUENCE</scope>
    <source>
        <strain evidence="15">MPI-CAGE-CH-0230</strain>
    </source>
</reference>
<dbReference type="InterPro" id="IPR009081">
    <property type="entry name" value="PP-bd_ACP"/>
</dbReference>
<dbReference type="Pfam" id="PF08242">
    <property type="entry name" value="Methyltransf_12"/>
    <property type="match status" value="1"/>
</dbReference>
<dbReference type="Pfam" id="PF08240">
    <property type="entry name" value="ADH_N"/>
    <property type="match status" value="1"/>
</dbReference>
<dbReference type="InterPro" id="IPR020807">
    <property type="entry name" value="PKS_DH"/>
</dbReference>
<keyword evidence="2" id="KW-0596">Phosphopantetheine</keyword>
<sequence>MAEPEPIAIIGIGCRLPGNVGNPEDLWQLLSEGQSGWGRVPADRWTTDSFYHPDGSSIQAYNAQSGYFLTHDVKDFDSRFFGFNSREADSTDPQQRLLLETSYEALENAGIPIESLRGSDTAVYTAVFARDYDRMQYKDLNNISNLHLGGAGEAILSNRLSYIWDLKGASMTIDTGCSGSLVALHEACLALRTRQSRLAIVGGTELLLHPDQFVCMAAAGMLNSHGKCFTFDSRGSGYGRGEGVATVIIKRLSNALEDNDNIHAIIRNTASNQDGKTNGITLPNPDSQESLMRNIYHTAGLDPRDTLYVEAHGTGTVAGDAAEIKSIGNVFSEHKRERDLFVGSVKTNLGHTEATSGLAGLIKAVLVLQKRQIPPNLNFERPKPGLNLEQRQIAIPLKLEPLVPEGHQGPVRASVNSFGYGGTNCHVILERFEPGTTGRAVDSASVQNGGPTHTHATKGHTTSAQQTYATISPPLIFPLSASSEAALNAMLKGLAQWTSGRTLEHNALRDLSYTLSCRRSQLKWRQVCVASTSEQLLSELQAQTSAKPFRAAPATKLAFIFTGQGAQWARMGYDLLSTSDTFKQSLENAGKLLKSLECEWDLFEELAKADGESRMNESALAQPITTIIQMALVDLLGDFGIQPSWVVGHSSGEIAAAYAAGVLSDDDAIRSAFYRGKSSSVAKALNDLPGAMLATGFGEQAAMQTIKNARIDESKGRVTVACVNSPESTTLSGDEPAIEAVQEACAAKDVFARKLKVETAYHSHHMEKVAKSYASSLTNIRPRTIREGVQFVSSVTGTTKIEDFGAAYWTQNLVSQVRFNDAVGRLAKKMHDSGSQDAANVFVEIGPHSALQGPLRQILATMPEFKSSYFAPLARGKNSSSTFATAIARFFELGVPLDLRSAFRPSQGSVKSRVIGSMTPYPWNHQVKHWKESRLSSDYRFRQFPYHDLLGLYDEHSTIEEPRWRHMLSLERLPWLRHHVVDGQVIFPLTGYICMILEGLKQLVQMRTPGSKIASYTFKDTRIQRPVILAQDKNEGSASDVEVHLVLNPSKDHGNGLHSVRILSLQQDGKWAEHVSTMVRAELQGVSEVEHSTFFGDEDSIAFQDALEALDRITALARTALDPEVMYAEHREAGNDWGPSFALVTEANIGKGVALAKLHNPDISQWMPHGYFQPHLVHPATLDASSHILATLFHKQVLNAPLMPVKIDEFTFHNEINTIPGEEMIIACEMELLGKTAVLGKSWLFQRDPDSANLKLIISNSGLQLQAIGEEVGGTSQLFERYTNSQMMWKEDPGFLNEATFHALTSPQAERSQEFYDRLDVNEKAALVYLSKVRNSPQVQNPDTATLPHLRDFCNWISDWTATSSFRETIASMSEEDKVSILDKSLNIGSHDGALIGRIGPHLPAILDNTIDSLELMFEGTLLSNWYREGPMLAVNKQMAEYFTTLTHKYPQMSILEVGAGTGSAAAHLFNTLGDNGKNLIKQYCYTDISAGFFEQGKALLDKWKAFVDFKVLDITKDPIEQGFEQAHFDLVIASNVLHATPSMATTLQNVRKVLKPGGRMLMVEFTRVSAASHIVFGTLPGWWAFEDGRGGGPTLSIDEWDKHLRAASFDGVEFAAPDCDGPLSRFAFIVAKAVDNGVEKSTSDTIAMPESIRVVHRGTGSMAQHIGETLLSTFETQGLPTEITTWESLAAGEPPIAQDDAAFYVILDSANSSVLVRPSHAEFKTVQAILTRTRFVLWVTFQEDGKPDIAAVKALIGGLSRVARRENQALKLLTIEAKDLVHEDNMSELLSYIHRIAGLVLTPEVEHSSLLCDSEYVVSNSKCLIPRLHLDTHFKHWADRTNHKNKIEEHRYNDPELPLRLEVGTPGLLNTLHFVQNDVISAPLGDDQIQIEAKAYGINFRDVLIALGQMPPGQPMAGEVSGIVTAVGSGPFVQDTFKVGDRVLALRGQAFASQTRVKGLHAHLLPQKIQTSWSDAASIPLVFATVYYSLEHLARLRRGQTILIHAATGAVGQAAIQYAQHMGAVVIATASTVSKRQTLIDNYDIPESHILNARAAPAAVKRKIMRMTHNKGVDVVLNSIAGEMLAQSWDCIASFGMHIELGKADIYKNSSLSMAPFDRNVSFAAVDLFVICEQRPELFYELVDKTVELFDSGVFTPVKPVTTMPIDKLEAAFRLIAERKHVGKVVLEIPDSVVVQTALPPPPRVALARDGTYIIAGGLGDIGRRLIMLLASLGAGNIITLSRRKLDQAEHDAIVAKVGAAGSRLHVLQCDITIAESVQGLLNHCQRSLPPVRGILHSGMVLIDHPIPELSLDDWNTVLGPKVLGSWNLDNAFSSPDLDFFIMLSSASGVIGNPGQANYGAANNFQDAYARYHPETYKTRYTSLALPPVGGSAYIDDLIEAGTTVAITRIGAFVMSLEEILQVIEYSMRQSDDMPRTNLSIMGFDRQSASEMPDLTFWTPMCETLPHSVTGDSEGNNGEGTAKRDIEGLLKAAKTMDEAVDIIAQATVDKFAIFLNIPVEDLSIHQAPSAIGLDSLVSIELKNWIIRAFKATLQASELASAASILALAGTLAMRSKFVSPDIRNLTSNGNSAPHDEEKAEQNGAGECTTKENGIHASVELPRLPVPDLDTAMQKYFDNNSHLATSPEELETFRDAVQDFIAPDNTTRKIYEDIKRKAADPSTSGAWANEYLMEYTFLTRREPTQYTSFAAIYHPSKNPHTQAEAAAIIATTAFRYKKEIDDGTLEPTYMLGIPVCTTLNKWLFNTARLPGVKRDETVKGSGDYCVVMRRGRAFVVFLQEGGEDVPLDAVRDSVTAILDCVRDQGTQVGLLTSDRRDSWAKTRERLLTLEPRNEEYFRQIEAAAFAICLDDGAPETPEERSKHCRFGEGANRWHDKGVQFVVAANGSAGVIFEHSYIDGTLPLPLHTRIADAINAYSPSNNTNGKDGDKYNGHTPPLPQELHLTTDIEADSQLTTLQQKWASFSTAREFIYHRTPSFGQTFISSHNLPLKGVLDATMQLATHFYYGTLPPNWQPVALTQFNEGRHDLVQLNSPAVKAFCDAATDESKSMYARRTLMLKAARDINARTREAREGHGFFRLFHVIDKLQPPEEPRPAIYTHPLQKRLDNWRVISYINDVNFDSVQISMDPEALRLKYTIEADSCVISTCCGKDKVEDVARAIRQAVETMKVLITAGVSRERKEAV</sequence>
<evidence type="ECO:0000259" key="12">
    <source>
        <dbReference type="PROSITE" id="PS50075"/>
    </source>
</evidence>
<dbReference type="InterPro" id="IPR016036">
    <property type="entry name" value="Malonyl_transacylase_ACP-bd"/>
</dbReference>
<dbReference type="InterPro" id="IPR050091">
    <property type="entry name" value="PKS_NRPS_Biosynth_Enz"/>
</dbReference>
<dbReference type="Gene3D" id="3.30.70.3290">
    <property type="match status" value="1"/>
</dbReference>
<dbReference type="Pfam" id="PF00755">
    <property type="entry name" value="Carn_acyltransf"/>
    <property type="match status" value="1"/>
</dbReference>
<dbReference type="Pfam" id="PF21089">
    <property type="entry name" value="PKS_DH_N"/>
    <property type="match status" value="1"/>
</dbReference>
<dbReference type="GO" id="GO:0031177">
    <property type="term" value="F:phosphopantetheine binding"/>
    <property type="evidence" value="ECO:0007669"/>
    <property type="project" value="InterPro"/>
</dbReference>
<dbReference type="SUPFAM" id="SSF52151">
    <property type="entry name" value="FabD/lysophospholipase-like"/>
    <property type="match status" value="1"/>
</dbReference>
<evidence type="ECO:0000256" key="2">
    <source>
        <dbReference type="ARBA" id="ARBA00022450"/>
    </source>
</evidence>
<evidence type="ECO:0000256" key="7">
    <source>
        <dbReference type="ARBA" id="ARBA00023268"/>
    </source>
</evidence>